<evidence type="ECO:0000313" key="2">
    <source>
        <dbReference type="Proteomes" id="UP000243140"/>
    </source>
</evidence>
<organism evidence="1 2">
    <name type="scientific">Mycobacterium malmoense</name>
    <dbReference type="NCBI Taxonomy" id="1780"/>
    <lineage>
        <taxon>Bacteria</taxon>
        <taxon>Bacillati</taxon>
        <taxon>Actinomycetota</taxon>
        <taxon>Actinomycetes</taxon>
        <taxon>Mycobacteriales</taxon>
        <taxon>Mycobacteriaceae</taxon>
        <taxon>Mycobacterium</taxon>
    </lineage>
</organism>
<evidence type="ECO:0000313" key="1">
    <source>
        <dbReference type="EMBL" id="ORA85506.1"/>
    </source>
</evidence>
<keyword evidence="2" id="KW-1185">Reference proteome</keyword>
<dbReference type="EMBL" id="MVHV01000001">
    <property type="protein sequence ID" value="ORA85506.1"/>
    <property type="molecule type" value="Genomic_DNA"/>
</dbReference>
<reference evidence="1 2" key="1">
    <citation type="submission" date="2017-02" db="EMBL/GenBank/DDBJ databases">
        <title>The new phylogeny of genus Mycobacterium.</title>
        <authorList>
            <person name="Tortoli E."/>
            <person name="Trovato A."/>
            <person name="Cirillo D.M."/>
        </authorList>
    </citation>
    <scope>NUCLEOTIDE SEQUENCE [LARGE SCALE GENOMIC DNA]</scope>
    <source>
        <strain evidence="1 2">IP1130001</strain>
    </source>
</reference>
<accession>A0ABX3SYG9</accession>
<name>A0ABX3SYG9_MYCMA</name>
<comment type="caution">
    <text evidence="1">The sequence shown here is derived from an EMBL/GenBank/DDBJ whole genome shotgun (WGS) entry which is preliminary data.</text>
</comment>
<proteinExistence type="predicted"/>
<evidence type="ECO:0008006" key="3">
    <source>
        <dbReference type="Google" id="ProtNLM"/>
    </source>
</evidence>
<protein>
    <recommendedName>
        <fullName evidence="3">PE-PGRS family protein</fullName>
    </recommendedName>
</protein>
<sequence>MVVELAARPHISAGVALAAASVIAAGSIAQHLPGVHAAEHLPTVNVADINLTDASSVMDLFSGVETQLASLASGASAAAVPADVLNLSLPVPIQTWVTTFENAGANLQEMGNLWAQVPAPVLQQVAANFTSYASTYVGSFQTSAANALSYFTGTGPTDFIPLLQNVWADVNTGNIQAATKLFFSAIWTQPYIQLGLPLERILQIPVNITQNLANATKYFADTAVTQLGSWLLLFQQLVPNTLGPALQAVYDANAAGDPLTAVADLINVPGVLANAVLNGNALGNNGILSVTGINTVGNGLLAHLLLDIPHNLAGSIVAPGAVNIANGGSLASAIQTFANQLIGGWPSLSNITAGLGNLAGDLTGVLQNVPSVLAGLPTVFGNIASTVGTLLVQLLRLL</sequence>
<dbReference type="Proteomes" id="UP000243140">
    <property type="component" value="Unassembled WGS sequence"/>
</dbReference>
<gene>
    <name evidence="1" type="ORF">BST29_01270</name>
</gene>